<evidence type="ECO:0000259" key="3">
    <source>
        <dbReference type="PROSITE" id="PS50829"/>
    </source>
</evidence>
<feature type="compositionally biased region" description="Basic residues" evidence="2">
    <location>
        <begin position="1"/>
        <end position="12"/>
    </location>
</feature>
<feature type="domain" description="GYF" evidence="3">
    <location>
        <begin position="223"/>
        <end position="271"/>
    </location>
</feature>
<feature type="region of interest" description="Disordered" evidence="2">
    <location>
        <begin position="76"/>
        <end position="96"/>
    </location>
</feature>
<keyword evidence="5" id="KW-1185">Reference proteome</keyword>
<keyword evidence="1" id="KW-0175">Coiled coil</keyword>
<gene>
    <name evidence="4" type="ORF">KL940_000824</name>
</gene>
<protein>
    <recommendedName>
        <fullName evidence="3">GYF domain-containing protein</fullName>
    </recommendedName>
</protein>
<reference evidence="4 5" key="1">
    <citation type="journal article" date="2021" name="G3 (Bethesda)">
        <title>Genomic diversity, chromosomal rearrangements, and interspecies hybridization in the ogataea polymorpha species complex.</title>
        <authorList>
            <person name="Hanson S.J."/>
            <person name="Cinneide E.O."/>
            <person name="Salzberg L.I."/>
            <person name="Wolfe K.H."/>
            <person name="McGowan J."/>
            <person name="Fitzpatrick D.A."/>
            <person name="Matlin K."/>
        </authorList>
    </citation>
    <scope>NUCLEOTIDE SEQUENCE [LARGE SCALE GENOMIC DNA]</scope>
    <source>
        <strain evidence="4">51-138</strain>
    </source>
</reference>
<dbReference type="Proteomes" id="UP001197328">
    <property type="component" value="Unassembled WGS sequence"/>
</dbReference>
<dbReference type="SMART" id="SM00444">
    <property type="entry name" value="GYF"/>
    <property type="match status" value="1"/>
</dbReference>
<dbReference type="InterPro" id="IPR003169">
    <property type="entry name" value="GYF"/>
</dbReference>
<accession>A0ABQ7S206</accession>
<sequence length="277" mass="32804">MSDLKRRRRLRQVKADVYGSDSESENDRGKTMDMDAFGEELELDSNESVVEEDDQEVKVEAFNLKQETEEGVFDQDGNYVRTKEESEDEDWLDDVKNEDIKKARAAELRRQEERRKHEDDKARRLRSANVNEVIENLCELMEPAESVVELLQRLNGEARRLKKKGHTEDEKRVRERIAQVMSAIEVLEDGIAEIYEVSREELMRKMPTAPGSERKRKREDETADQWYYRWPGQEEIYGPYDSATMEAWRETYFIDNPVEYRKGNEPFRLLDDSTMFL</sequence>
<comment type="caution">
    <text evidence="4">The sequence shown here is derived from an EMBL/GenBank/DDBJ whole genome shotgun (WGS) entry which is preliminary data.</text>
</comment>
<evidence type="ECO:0000256" key="1">
    <source>
        <dbReference type="SAM" id="Coils"/>
    </source>
</evidence>
<dbReference type="EMBL" id="JAHLVD010000002">
    <property type="protein sequence ID" value="KAG7851942.1"/>
    <property type="molecule type" value="Genomic_DNA"/>
</dbReference>
<evidence type="ECO:0000313" key="5">
    <source>
        <dbReference type="Proteomes" id="UP001197328"/>
    </source>
</evidence>
<dbReference type="PANTHER" id="PTHR13138:SF3">
    <property type="entry name" value="CD2 ANTIGEN CYTOPLASMIC TAIL-BINDING PROTEIN 2"/>
    <property type="match status" value="1"/>
</dbReference>
<dbReference type="SUPFAM" id="SSF55277">
    <property type="entry name" value="GYF domain"/>
    <property type="match status" value="1"/>
</dbReference>
<dbReference type="Pfam" id="PF02213">
    <property type="entry name" value="GYF"/>
    <property type="match status" value="1"/>
</dbReference>
<feature type="coiled-coil region" evidence="1">
    <location>
        <begin position="108"/>
        <end position="164"/>
    </location>
</feature>
<dbReference type="Gene3D" id="3.30.1490.40">
    <property type="match status" value="1"/>
</dbReference>
<dbReference type="PANTHER" id="PTHR13138">
    <property type="entry name" value="PROTEIN LIN1"/>
    <property type="match status" value="1"/>
</dbReference>
<dbReference type="InterPro" id="IPR035445">
    <property type="entry name" value="GYF-like_dom_sf"/>
</dbReference>
<organism evidence="4 5">
    <name type="scientific">Pichia angusta</name>
    <name type="common">Yeast</name>
    <name type="synonym">Hansenula polymorpha</name>
    <dbReference type="NCBI Taxonomy" id="870730"/>
    <lineage>
        <taxon>Eukaryota</taxon>
        <taxon>Fungi</taxon>
        <taxon>Dikarya</taxon>
        <taxon>Ascomycota</taxon>
        <taxon>Saccharomycotina</taxon>
        <taxon>Pichiomycetes</taxon>
        <taxon>Pichiales</taxon>
        <taxon>Pichiaceae</taxon>
        <taxon>Ogataea</taxon>
    </lineage>
</organism>
<dbReference type="InterPro" id="IPR039905">
    <property type="entry name" value="CD2BP2/Lin1"/>
</dbReference>
<evidence type="ECO:0000256" key="2">
    <source>
        <dbReference type="SAM" id="MobiDB-lite"/>
    </source>
</evidence>
<dbReference type="PROSITE" id="PS50829">
    <property type="entry name" value="GYF"/>
    <property type="match status" value="1"/>
</dbReference>
<evidence type="ECO:0000313" key="4">
    <source>
        <dbReference type="EMBL" id="KAG7851942.1"/>
    </source>
</evidence>
<feature type="region of interest" description="Disordered" evidence="2">
    <location>
        <begin position="1"/>
        <end position="31"/>
    </location>
</feature>
<proteinExistence type="predicted"/>
<name>A0ABQ7S206_PICAN</name>